<accession>A0A4Q2DDQ2</accession>
<dbReference type="AlphaFoldDB" id="A0A4Q2DDQ2"/>
<gene>
    <name evidence="2" type="ORF">EST38_g9079</name>
</gene>
<dbReference type="EMBL" id="SDEE01000403">
    <property type="protein sequence ID" value="RXW16774.1"/>
    <property type="molecule type" value="Genomic_DNA"/>
</dbReference>
<feature type="compositionally biased region" description="Polar residues" evidence="1">
    <location>
        <begin position="174"/>
        <end position="186"/>
    </location>
</feature>
<dbReference type="Proteomes" id="UP000290288">
    <property type="component" value="Unassembled WGS sequence"/>
</dbReference>
<proteinExistence type="predicted"/>
<name>A0A4Q2DDQ2_9AGAR</name>
<dbReference type="OrthoDB" id="3366922at2759"/>
<evidence type="ECO:0000256" key="1">
    <source>
        <dbReference type="SAM" id="MobiDB-lite"/>
    </source>
</evidence>
<protein>
    <submittedName>
        <fullName evidence="2">Uncharacterized protein</fullName>
    </submittedName>
</protein>
<evidence type="ECO:0000313" key="2">
    <source>
        <dbReference type="EMBL" id="RXW16774.1"/>
    </source>
</evidence>
<organism evidence="2 3">
    <name type="scientific">Candolleomyces aberdarensis</name>
    <dbReference type="NCBI Taxonomy" id="2316362"/>
    <lineage>
        <taxon>Eukaryota</taxon>
        <taxon>Fungi</taxon>
        <taxon>Dikarya</taxon>
        <taxon>Basidiomycota</taxon>
        <taxon>Agaricomycotina</taxon>
        <taxon>Agaricomycetes</taxon>
        <taxon>Agaricomycetidae</taxon>
        <taxon>Agaricales</taxon>
        <taxon>Agaricineae</taxon>
        <taxon>Psathyrellaceae</taxon>
        <taxon>Candolleomyces</taxon>
    </lineage>
</organism>
<evidence type="ECO:0000313" key="3">
    <source>
        <dbReference type="Proteomes" id="UP000290288"/>
    </source>
</evidence>
<feature type="compositionally biased region" description="Polar residues" evidence="1">
    <location>
        <begin position="129"/>
        <end position="145"/>
    </location>
</feature>
<reference evidence="2 3" key="1">
    <citation type="submission" date="2019-01" db="EMBL/GenBank/DDBJ databases">
        <title>Draft genome sequence of Psathyrella aberdarensis IHI B618.</title>
        <authorList>
            <person name="Buettner E."/>
            <person name="Kellner H."/>
        </authorList>
    </citation>
    <scope>NUCLEOTIDE SEQUENCE [LARGE SCALE GENOMIC DNA]</scope>
    <source>
        <strain evidence="2 3">IHI B618</strain>
    </source>
</reference>
<sequence>MNCSSFDNSSQSNAEMGTALREAWDGKIAKEGEVTILRKTIEKNSQTHAVEVARLKAAKQEADAKQLQMQKTLKEDMERLKTQLAFKQQELEVSLRRPPPSVRPKKALREPPATPVPPSSTGGWGILSQRPNFSTDVQSTPSRPTYVSPKKALPSPKKPPSPVKPKRPAMLPGFQNSFTTSTQLGPTQLKKKGKEKERPLPIDDGNVFGGPSRNQPFIPPPTIPLMRDKTEMLVIESPPRHPSPPAFPDVPVFDSQSMADRDGDVPMAQGSVNEEDEPMEDFDPIDPPNWKAELCRIILTHIRTGSDQPTFQQLLAVSFSEDKSEECRLYTSSWIAIMDAISQPNKAASYEQCLFIAANSFVSIIEVLTRNKLVTQLAILFNLLATLTFFLPKFRGLIFGQDDSPAPDSSPLIRIICKLTTTELGEPSAGASQDDLGRELLGFLETMCFELPDEDTLKFSELVRSRDVMMTLLNPTQPAPFLEQAVRILAKLSIRKQLCWALLSMQDPDQEMAGVTVKNGVTERLCSHLVEAARDGPEFYKFRETILVYFAQLSLSHSDAYSTLSGSAMLLASVLWHIANLATPLWEDDERLVDSPPNSLELIQYIGRAVYFMHYLMFSAENALNLRHKLQQAPPRPFNNILQVFIVAFGRLSYAEAPDWLDDDARNKLEQLVDMARDILELVVDGPEGDEIWQAYQDDLEDEKLLDEEEMEAQMVDAD</sequence>
<comment type="caution">
    <text evidence="2">The sequence shown here is derived from an EMBL/GenBank/DDBJ whole genome shotgun (WGS) entry which is preliminary data.</text>
</comment>
<keyword evidence="3" id="KW-1185">Reference proteome</keyword>
<feature type="region of interest" description="Disordered" evidence="1">
    <location>
        <begin position="86"/>
        <end position="224"/>
    </location>
</feature>